<reference evidence="3 4" key="1">
    <citation type="journal article" date="2005" name="PLoS Biol.">
        <title>The genomes of Oryza sativa: a history of duplications.</title>
        <authorList>
            <person name="Yu J."/>
            <person name="Wang J."/>
            <person name="Lin W."/>
            <person name="Li S."/>
            <person name="Li H."/>
            <person name="Zhou J."/>
            <person name="Ni P."/>
            <person name="Dong W."/>
            <person name="Hu S."/>
            <person name="Zeng C."/>
            <person name="Zhang J."/>
            <person name="Zhang Y."/>
            <person name="Li R."/>
            <person name="Xu Z."/>
            <person name="Li S."/>
            <person name="Li X."/>
            <person name="Zheng H."/>
            <person name="Cong L."/>
            <person name="Lin L."/>
            <person name="Yin J."/>
            <person name="Geng J."/>
            <person name="Li G."/>
            <person name="Shi J."/>
            <person name="Liu J."/>
            <person name="Lv H."/>
            <person name="Li J."/>
            <person name="Wang J."/>
            <person name="Deng Y."/>
            <person name="Ran L."/>
            <person name="Shi X."/>
            <person name="Wang X."/>
            <person name="Wu Q."/>
            <person name="Li C."/>
            <person name="Ren X."/>
            <person name="Wang J."/>
            <person name="Wang X."/>
            <person name="Li D."/>
            <person name="Liu D."/>
            <person name="Zhang X."/>
            <person name="Ji Z."/>
            <person name="Zhao W."/>
            <person name="Sun Y."/>
            <person name="Zhang Z."/>
            <person name="Bao J."/>
            <person name="Han Y."/>
            <person name="Dong L."/>
            <person name="Ji J."/>
            <person name="Chen P."/>
            <person name="Wu S."/>
            <person name="Liu J."/>
            <person name="Xiao Y."/>
            <person name="Bu D."/>
            <person name="Tan J."/>
            <person name="Yang L."/>
            <person name="Ye C."/>
            <person name="Zhang J."/>
            <person name="Xu J."/>
            <person name="Zhou Y."/>
            <person name="Yu Y."/>
            <person name="Zhang B."/>
            <person name="Zhuang S."/>
            <person name="Wei H."/>
            <person name="Liu B."/>
            <person name="Lei M."/>
            <person name="Yu H."/>
            <person name="Li Y."/>
            <person name="Xu H."/>
            <person name="Wei S."/>
            <person name="He X."/>
            <person name="Fang L."/>
            <person name="Zhang Z."/>
            <person name="Zhang Y."/>
            <person name="Huang X."/>
            <person name="Su Z."/>
            <person name="Tong W."/>
            <person name="Li J."/>
            <person name="Tong Z."/>
            <person name="Li S."/>
            <person name="Ye J."/>
            <person name="Wang L."/>
            <person name="Fang L."/>
            <person name="Lei T."/>
            <person name="Chen C."/>
            <person name="Chen H."/>
            <person name="Xu Z."/>
            <person name="Li H."/>
            <person name="Huang H."/>
            <person name="Zhang F."/>
            <person name="Xu H."/>
            <person name="Li N."/>
            <person name="Zhao C."/>
            <person name="Li S."/>
            <person name="Dong L."/>
            <person name="Huang Y."/>
            <person name="Li L."/>
            <person name="Xi Y."/>
            <person name="Qi Q."/>
            <person name="Li W."/>
            <person name="Zhang B."/>
            <person name="Hu W."/>
            <person name="Zhang Y."/>
            <person name="Tian X."/>
            <person name="Jiao Y."/>
            <person name="Liang X."/>
            <person name="Jin J."/>
            <person name="Gao L."/>
            <person name="Zheng W."/>
            <person name="Hao B."/>
            <person name="Liu S."/>
            <person name="Wang W."/>
            <person name="Yuan L."/>
            <person name="Cao M."/>
            <person name="McDermott J."/>
            <person name="Samudrala R."/>
            <person name="Wang J."/>
            <person name="Wong G.K."/>
            <person name="Yang H."/>
        </authorList>
    </citation>
    <scope>NUCLEOTIDE SEQUENCE [LARGE SCALE GENOMIC DNA]</scope>
    <source>
        <strain evidence="4">cv. 93-11</strain>
    </source>
</reference>
<evidence type="ECO:0000259" key="2">
    <source>
        <dbReference type="PROSITE" id="PS50846"/>
    </source>
</evidence>
<feature type="compositionally biased region" description="Polar residues" evidence="1">
    <location>
        <begin position="273"/>
        <end position="282"/>
    </location>
</feature>
<evidence type="ECO:0000313" key="3">
    <source>
        <dbReference type="EMBL" id="EEC74255.1"/>
    </source>
</evidence>
<feature type="compositionally biased region" description="Basic and acidic residues" evidence="1">
    <location>
        <begin position="291"/>
        <end position="314"/>
    </location>
</feature>
<keyword evidence="4" id="KW-1185">Reference proteome</keyword>
<feature type="domain" description="HMA" evidence="2">
    <location>
        <begin position="319"/>
        <end position="382"/>
    </location>
</feature>
<dbReference type="PANTHER" id="PTHR46413:SF33">
    <property type="entry name" value="HMA DOMAIN-CONTAINING PROTEIN"/>
    <property type="match status" value="1"/>
</dbReference>
<feature type="region of interest" description="Disordered" evidence="1">
    <location>
        <begin position="376"/>
        <end position="452"/>
    </location>
</feature>
<dbReference type="AlphaFoldDB" id="B8AEW2"/>
<dbReference type="STRING" id="39946.B8AEW2"/>
<dbReference type="InterPro" id="IPR036163">
    <property type="entry name" value="HMA_dom_sf"/>
</dbReference>
<dbReference type="InterPro" id="IPR006121">
    <property type="entry name" value="HMA_dom"/>
</dbReference>
<proteinExistence type="predicted"/>
<feature type="compositionally biased region" description="Basic and acidic residues" evidence="1">
    <location>
        <begin position="390"/>
        <end position="416"/>
    </location>
</feature>
<dbReference type="SUPFAM" id="SSF55008">
    <property type="entry name" value="HMA, heavy metal-associated domain"/>
    <property type="match status" value="2"/>
</dbReference>
<feature type="domain" description="HMA" evidence="2">
    <location>
        <begin position="460"/>
        <end position="527"/>
    </location>
</feature>
<dbReference type="PROSITE" id="PS50846">
    <property type="entry name" value="HMA_2"/>
    <property type="match status" value="2"/>
</dbReference>
<dbReference type="CDD" id="cd00371">
    <property type="entry name" value="HMA"/>
    <property type="match status" value="2"/>
</dbReference>
<evidence type="ECO:0000256" key="1">
    <source>
        <dbReference type="SAM" id="MobiDB-lite"/>
    </source>
</evidence>
<organism evidence="3 4">
    <name type="scientific">Oryza sativa subsp. indica</name>
    <name type="common">Rice</name>
    <dbReference type="NCBI Taxonomy" id="39946"/>
    <lineage>
        <taxon>Eukaryota</taxon>
        <taxon>Viridiplantae</taxon>
        <taxon>Streptophyta</taxon>
        <taxon>Embryophyta</taxon>
        <taxon>Tracheophyta</taxon>
        <taxon>Spermatophyta</taxon>
        <taxon>Magnoliopsida</taxon>
        <taxon>Liliopsida</taxon>
        <taxon>Poales</taxon>
        <taxon>Poaceae</taxon>
        <taxon>BOP clade</taxon>
        <taxon>Oryzoideae</taxon>
        <taxon>Oryzeae</taxon>
        <taxon>Oryzinae</taxon>
        <taxon>Oryza</taxon>
        <taxon>Oryza sativa</taxon>
    </lineage>
</organism>
<feature type="compositionally biased region" description="Basic and acidic residues" evidence="1">
    <location>
        <begin position="423"/>
        <end position="442"/>
    </location>
</feature>
<sequence length="596" mass="63020">MGKKSKNGGGGGGEKKATTTTEVVLTVAMHCKCNGCKDKIRNGVKELALVPGVEAVDKSAVESKGEVRLVVAAATAKPEKLKDRLHRVTGKKVDLLVIPPPKPAAAAADDDKAAAAEAVAALIRQAQAQAQAQAGVHVVPGAWAGGGAVAYPAWGMQQVQQPEGGGYYYSPSTYPAGGLVYPYAAAAAYPPPGQQLLGNGGGGYGGVVSPCSRGRGIEAKMNRIDHGGGWCLSFVLVLEDDLSLKKKRTGGGGEQSKPASDVAEDKPAEDTSPDVQQPHLNPTTTTAAPGTDDKDASTKADDPKKDAKEKEKKPAALPVVTAVLKVDMHCDGCAKRIRASIRHYPGVEGVAMEVDKGTMTVVGRFDAKKLRDRVANKTKKKVDLLPNNKKAGDDNDNKNNKANECDGKPADKKQQQQEDDGDEAGKEDKKKKKEKEEQDDQKKKKAKDKKKPVVPVPGTVVLKIGAVGLHCDGCMNRIRTKLFHIQGVEQVAMEMAKNQVTVTGTMDIKALPEKLRKKLRRPVDVVPPGKQKDKDGGKDKEKQDGGKDGGGGGKDAAAKALTAEKEAWKAAFYDQQALLATEFMLSDENPNACSIA</sequence>
<dbReference type="EMBL" id="CM000127">
    <property type="protein sequence ID" value="EEC74255.1"/>
    <property type="molecule type" value="Genomic_DNA"/>
</dbReference>
<dbReference type="Pfam" id="PF00403">
    <property type="entry name" value="HMA"/>
    <property type="match status" value="2"/>
</dbReference>
<dbReference type="InterPro" id="IPR044594">
    <property type="entry name" value="HIPP01/3/5/6"/>
</dbReference>
<accession>B8AEW2</accession>
<protein>
    <recommendedName>
        <fullName evidence="2">HMA domain-containing protein</fullName>
    </recommendedName>
</protein>
<dbReference type="Gramene" id="BGIOSGA009300-TA">
    <property type="protein sequence ID" value="BGIOSGA009300-PA"/>
    <property type="gene ID" value="BGIOSGA009300"/>
</dbReference>
<dbReference type="Gene3D" id="3.30.70.100">
    <property type="match status" value="3"/>
</dbReference>
<gene>
    <name evidence="3" type="ORF">OsI_09464</name>
</gene>
<dbReference type="HOGENOM" id="CLU_458131_0_0_1"/>
<feature type="region of interest" description="Disordered" evidence="1">
    <location>
        <begin position="518"/>
        <end position="558"/>
    </location>
</feature>
<evidence type="ECO:0000313" key="4">
    <source>
        <dbReference type="Proteomes" id="UP000007015"/>
    </source>
</evidence>
<feature type="compositionally biased region" description="Basic residues" evidence="1">
    <location>
        <begin position="443"/>
        <end position="452"/>
    </location>
</feature>
<name>B8AEW2_ORYSI</name>
<feature type="region of interest" description="Disordered" evidence="1">
    <location>
        <begin position="246"/>
        <end position="314"/>
    </location>
</feature>
<dbReference type="PANTHER" id="PTHR46413">
    <property type="entry name" value="HEAVY METAL-ASSOCIATED ISOPRENYLATED PLANT PROTEIN 6"/>
    <property type="match status" value="1"/>
</dbReference>
<feature type="compositionally biased region" description="Basic and acidic residues" evidence="1">
    <location>
        <begin position="530"/>
        <end position="547"/>
    </location>
</feature>
<dbReference type="GO" id="GO:0046872">
    <property type="term" value="F:metal ion binding"/>
    <property type="evidence" value="ECO:0007669"/>
    <property type="project" value="InterPro"/>
</dbReference>
<dbReference type="Proteomes" id="UP000007015">
    <property type="component" value="Chromosome 2"/>
</dbReference>